<feature type="region of interest" description="Disordered" evidence="1">
    <location>
        <begin position="226"/>
        <end position="270"/>
    </location>
</feature>
<evidence type="ECO:0000256" key="1">
    <source>
        <dbReference type="SAM" id="MobiDB-lite"/>
    </source>
</evidence>
<dbReference type="AlphaFoldDB" id="A0A644WK62"/>
<dbReference type="Pfam" id="PF01051">
    <property type="entry name" value="Rep3_N"/>
    <property type="match status" value="1"/>
</dbReference>
<dbReference type="InterPro" id="IPR036390">
    <property type="entry name" value="WH_DNA-bd_sf"/>
</dbReference>
<dbReference type="GO" id="GO:0003887">
    <property type="term" value="F:DNA-directed DNA polymerase activity"/>
    <property type="evidence" value="ECO:0007669"/>
    <property type="project" value="InterPro"/>
</dbReference>
<comment type="caution">
    <text evidence="3">The sequence shown here is derived from an EMBL/GenBank/DDBJ whole genome shotgun (WGS) entry which is preliminary data.</text>
</comment>
<feature type="domain" description="Initiator Rep protein WH1" evidence="2">
    <location>
        <begin position="5"/>
        <end position="150"/>
    </location>
</feature>
<evidence type="ECO:0000313" key="3">
    <source>
        <dbReference type="EMBL" id="MPM04276.1"/>
    </source>
</evidence>
<dbReference type="InterPro" id="IPR000525">
    <property type="entry name" value="Initiator_Rep_WH1"/>
</dbReference>
<dbReference type="Pfam" id="PF21205">
    <property type="entry name" value="Rep3_C"/>
    <property type="match status" value="1"/>
</dbReference>
<dbReference type="EMBL" id="VSSQ01001024">
    <property type="protein sequence ID" value="MPM04276.1"/>
    <property type="molecule type" value="Genomic_DNA"/>
</dbReference>
<evidence type="ECO:0000259" key="2">
    <source>
        <dbReference type="Pfam" id="PF01051"/>
    </source>
</evidence>
<name>A0A644WK62_9ZZZZ</name>
<dbReference type="InterPro" id="IPR036388">
    <property type="entry name" value="WH-like_DNA-bd_sf"/>
</dbReference>
<accession>A0A644WK62</accession>
<sequence>MGLEIVKYHNNMNEVQFGILNASEMNIFFALCAKVKDNDKEEVRLPFETIRELGKYSATSNLRFKEDMDKTNEKIMELKFKIKSSDGKRRIMFVPFPTFDADEETQVLTVTVNKQLSYILNDPDWFTRFELSEFTDLKGVYAKNLYRLLKQFRSTGFYKVNIDKFREILDIPKSYSMTNIDKRVLEPAFKELEQIFPQLEVNKIKGGRGNKVKSLEFKFSRETIPKQVKQIETTPPKKKTNSYKSGKIEPVPDWAENQPPAQPQKDYTEGEFDNIQDRIANLKSSKKKSGK</sequence>
<gene>
    <name evidence="3" type="ORF">SDC9_50552</name>
</gene>
<protein>
    <recommendedName>
        <fullName evidence="2">Initiator Rep protein WH1 domain-containing protein</fullName>
    </recommendedName>
</protein>
<reference evidence="3" key="1">
    <citation type="submission" date="2019-08" db="EMBL/GenBank/DDBJ databases">
        <authorList>
            <person name="Kucharzyk K."/>
            <person name="Murdoch R.W."/>
            <person name="Higgins S."/>
            <person name="Loffler F."/>
        </authorList>
    </citation>
    <scope>NUCLEOTIDE SEQUENCE</scope>
</reference>
<dbReference type="SUPFAM" id="SSF46785">
    <property type="entry name" value="Winged helix' DNA-binding domain"/>
    <property type="match status" value="1"/>
</dbReference>
<proteinExistence type="predicted"/>
<dbReference type="GO" id="GO:0006270">
    <property type="term" value="P:DNA replication initiation"/>
    <property type="evidence" value="ECO:0007669"/>
    <property type="project" value="InterPro"/>
</dbReference>
<dbReference type="Gene3D" id="1.10.10.10">
    <property type="entry name" value="Winged helix-like DNA-binding domain superfamily/Winged helix DNA-binding domain"/>
    <property type="match status" value="2"/>
</dbReference>
<organism evidence="3">
    <name type="scientific">bioreactor metagenome</name>
    <dbReference type="NCBI Taxonomy" id="1076179"/>
    <lineage>
        <taxon>unclassified sequences</taxon>
        <taxon>metagenomes</taxon>
        <taxon>ecological metagenomes</taxon>
    </lineage>
</organism>